<evidence type="ECO:0000313" key="1">
    <source>
        <dbReference type="EMBL" id="JAH26628.1"/>
    </source>
</evidence>
<accession>A0A0E9RE57</accession>
<dbReference type="EMBL" id="GBXM01081949">
    <property type="protein sequence ID" value="JAH26628.1"/>
    <property type="molecule type" value="Transcribed_RNA"/>
</dbReference>
<protein>
    <submittedName>
        <fullName evidence="1">Uncharacterized protein</fullName>
    </submittedName>
</protein>
<reference evidence="1" key="1">
    <citation type="submission" date="2014-11" db="EMBL/GenBank/DDBJ databases">
        <authorList>
            <person name="Amaro Gonzalez C."/>
        </authorList>
    </citation>
    <scope>NUCLEOTIDE SEQUENCE</scope>
</reference>
<organism evidence="1">
    <name type="scientific">Anguilla anguilla</name>
    <name type="common">European freshwater eel</name>
    <name type="synonym">Muraena anguilla</name>
    <dbReference type="NCBI Taxonomy" id="7936"/>
    <lineage>
        <taxon>Eukaryota</taxon>
        <taxon>Metazoa</taxon>
        <taxon>Chordata</taxon>
        <taxon>Craniata</taxon>
        <taxon>Vertebrata</taxon>
        <taxon>Euteleostomi</taxon>
        <taxon>Actinopterygii</taxon>
        <taxon>Neopterygii</taxon>
        <taxon>Teleostei</taxon>
        <taxon>Anguilliformes</taxon>
        <taxon>Anguillidae</taxon>
        <taxon>Anguilla</taxon>
    </lineage>
</organism>
<name>A0A0E9RE57_ANGAN</name>
<dbReference type="AlphaFoldDB" id="A0A0E9RE57"/>
<proteinExistence type="predicted"/>
<sequence length="35" mass="4124">MHLADTLFQCQLTELPALLRSTHSYSWIYTKVIWG</sequence>
<reference evidence="1" key="2">
    <citation type="journal article" date="2015" name="Fish Shellfish Immunol.">
        <title>Early steps in the European eel (Anguilla anguilla)-Vibrio vulnificus interaction in the gills: Role of the RtxA13 toxin.</title>
        <authorList>
            <person name="Callol A."/>
            <person name="Pajuelo D."/>
            <person name="Ebbesson L."/>
            <person name="Teles M."/>
            <person name="MacKenzie S."/>
            <person name="Amaro C."/>
        </authorList>
    </citation>
    <scope>NUCLEOTIDE SEQUENCE</scope>
</reference>